<sequence length="116" mass="13948">MYWIIFGIVDLFVLAVFGTLLHLRKKKSWESLFNDYELKEDLPKEVQEKYWEDATALDAKLFFRIFLLIQLGAIGSYFTAWIWLFIVCAAIYIVIWYGYAFLKIKVKYQKQKESFH</sequence>
<feature type="transmembrane region" description="Helical" evidence="1">
    <location>
        <begin position="6"/>
        <end position="23"/>
    </location>
</feature>
<dbReference type="RefSeq" id="WP_102268157.1">
    <property type="nucleotide sequence ID" value="NZ_CANTYB010000005.1"/>
</dbReference>
<proteinExistence type="predicted"/>
<protein>
    <recommendedName>
        <fullName evidence="4">DUF3784 domain-containing protein</fullName>
    </recommendedName>
</protein>
<accession>A0ABT1SK28</accession>
<dbReference type="Proteomes" id="UP001524435">
    <property type="component" value="Unassembled WGS sequence"/>
</dbReference>
<keyword evidence="1" id="KW-0472">Membrane</keyword>
<feature type="transmembrane region" description="Helical" evidence="1">
    <location>
        <begin position="84"/>
        <end position="102"/>
    </location>
</feature>
<keyword evidence="1" id="KW-0812">Transmembrane</keyword>
<keyword evidence="3" id="KW-1185">Reference proteome</keyword>
<evidence type="ECO:0000313" key="3">
    <source>
        <dbReference type="Proteomes" id="UP001524435"/>
    </source>
</evidence>
<comment type="caution">
    <text evidence="2">The sequence shown here is derived from an EMBL/GenBank/DDBJ whole genome shotgun (WGS) entry which is preliminary data.</text>
</comment>
<reference evidence="2 3" key="1">
    <citation type="submission" date="2022-06" db="EMBL/GenBank/DDBJ databases">
        <title>Isolation of gut microbiota from human fecal samples.</title>
        <authorList>
            <person name="Pamer E.G."/>
            <person name="Barat B."/>
            <person name="Waligurski E."/>
            <person name="Medina S."/>
            <person name="Paddock L."/>
            <person name="Mostad J."/>
        </authorList>
    </citation>
    <scope>NUCLEOTIDE SEQUENCE [LARGE SCALE GENOMIC DNA]</scope>
    <source>
        <strain evidence="2 3">DFI.6.1</strain>
    </source>
</reference>
<evidence type="ECO:0000256" key="1">
    <source>
        <dbReference type="SAM" id="Phobius"/>
    </source>
</evidence>
<evidence type="ECO:0000313" key="2">
    <source>
        <dbReference type="EMBL" id="MCQ5121579.1"/>
    </source>
</evidence>
<organism evidence="2 3">
    <name type="scientific">Massilicoli timonensis</name>
    <dbReference type="NCBI Taxonomy" id="2015901"/>
    <lineage>
        <taxon>Bacteria</taxon>
        <taxon>Bacillati</taxon>
        <taxon>Bacillota</taxon>
        <taxon>Erysipelotrichia</taxon>
        <taxon>Erysipelotrichales</taxon>
        <taxon>Erysipelotrichaceae</taxon>
        <taxon>Massilicoli</taxon>
    </lineage>
</organism>
<dbReference type="EMBL" id="JANGCH010000005">
    <property type="protein sequence ID" value="MCQ5121579.1"/>
    <property type="molecule type" value="Genomic_DNA"/>
</dbReference>
<gene>
    <name evidence="2" type="ORF">NE663_04810</name>
</gene>
<name>A0ABT1SK28_9FIRM</name>
<evidence type="ECO:0008006" key="4">
    <source>
        <dbReference type="Google" id="ProtNLM"/>
    </source>
</evidence>
<keyword evidence="1" id="KW-1133">Transmembrane helix</keyword>